<evidence type="ECO:0000256" key="1">
    <source>
        <dbReference type="SAM" id="MobiDB-lite"/>
    </source>
</evidence>
<protein>
    <recommendedName>
        <fullName evidence="4">Chromo domain-containing protein</fullName>
    </recommendedName>
</protein>
<feature type="compositionally biased region" description="Low complexity" evidence="1">
    <location>
        <begin position="131"/>
        <end position="140"/>
    </location>
</feature>
<evidence type="ECO:0000313" key="2">
    <source>
        <dbReference type="EMBL" id="KAI9185418.1"/>
    </source>
</evidence>
<proteinExistence type="predicted"/>
<sequence>MLCGLATKYVQLHNVFHVLVLRKYMVDLSHVLDYQPIQISQDMTYEEHPLKILDWKQQVLKTRVFSFVKVHWRNHPIEEATWEREKEMKEKYPQLFETQDCNKLFLSDKFLNLQREGNWEENKRMSKQHAQRNNANRRQNSGGVNGRSLLCSFKMVGSLHLQKLMPFTEIIKF</sequence>
<evidence type="ECO:0008006" key="4">
    <source>
        <dbReference type="Google" id="ProtNLM"/>
    </source>
</evidence>
<comment type="caution">
    <text evidence="2">The sequence shown here is derived from an EMBL/GenBank/DDBJ whole genome shotgun (WGS) entry which is preliminary data.</text>
</comment>
<reference evidence="2" key="2">
    <citation type="submission" date="2023-02" db="EMBL/GenBank/DDBJ databases">
        <authorList>
            <person name="Swenson N.G."/>
            <person name="Wegrzyn J.L."/>
            <person name="Mcevoy S.L."/>
        </authorList>
    </citation>
    <scope>NUCLEOTIDE SEQUENCE</scope>
    <source>
        <strain evidence="2">91603</strain>
        <tissue evidence="2">Leaf</tissue>
    </source>
</reference>
<dbReference type="Proteomes" id="UP001064489">
    <property type="component" value="Chromosome 3"/>
</dbReference>
<name>A0AAD5NWN2_ACENE</name>
<feature type="region of interest" description="Disordered" evidence="1">
    <location>
        <begin position="121"/>
        <end position="143"/>
    </location>
</feature>
<dbReference type="InterPro" id="IPR016197">
    <property type="entry name" value="Chromo-like_dom_sf"/>
</dbReference>
<reference evidence="2" key="1">
    <citation type="journal article" date="2022" name="Plant J.">
        <title>Strategies of tolerance reflected in two North American maple genomes.</title>
        <authorList>
            <person name="McEvoy S.L."/>
            <person name="Sezen U.U."/>
            <person name="Trouern-Trend A."/>
            <person name="McMahon S.M."/>
            <person name="Schaberg P.G."/>
            <person name="Yang J."/>
            <person name="Wegrzyn J.L."/>
            <person name="Swenson N.G."/>
        </authorList>
    </citation>
    <scope>NUCLEOTIDE SEQUENCE</scope>
    <source>
        <strain evidence="2">91603</strain>
    </source>
</reference>
<gene>
    <name evidence="2" type="ORF">LWI28_007069</name>
</gene>
<dbReference type="EMBL" id="JAJSOW010000100">
    <property type="protein sequence ID" value="KAI9185418.1"/>
    <property type="molecule type" value="Genomic_DNA"/>
</dbReference>
<dbReference type="SUPFAM" id="SSF54160">
    <property type="entry name" value="Chromo domain-like"/>
    <property type="match status" value="1"/>
</dbReference>
<dbReference type="PANTHER" id="PTHR46148:SF60">
    <property type="entry name" value="CHROMO DOMAIN-CONTAINING PROTEIN"/>
    <property type="match status" value="1"/>
</dbReference>
<keyword evidence="3" id="KW-1185">Reference proteome</keyword>
<organism evidence="2 3">
    <name type="scientific">Acer negundo</name>
    <name type="common">Box elder</name>
    <dbReference type="NCBI Taxonomy" id="4023"/>
    <lineage>
        <taxon>Eukaryota</taxon>
        <taxon>Viridiplantae</taxon>
        <taxon>Streptophyta</taxon>
        <taxon>Embryophyta</taxon>
        <taxon>Tracheophyta</taxon>
        <taxon>Spermatophyta</taxon>
        <taxon>Magnoliopsida</taxon>
        <taxon>eudicotyledons</taxon>
        <taxon>Gunneridae</taxon>
        <taxon>Pentapetalae</taxon>
        <taxon>rosids</taxon>
        <taxon>malvids</taxon>
        <taxon>Sapindales</taxon>
        <taxon>Sapindaceae</taxon>
        <taxon>Hippocastanoideae</taxon>
        <taxon>Acereae</taxon>
        <taxon>Acer</taxon>
    </lineage>
</organism>
<dbReference type="PANTHER" id="PTHR46148">
    <property type="entry name" value="CHROMO DOMAIN-CONTAINING PROTEIN"/>
    <property type="match status" value="1"/>
</dbReference>
<dbReference type="AlphaFoldDB" id="A0AAD5NWN2"/>
<evidence type="ECO:0000313" key="3">
    <source>
        <dbReference type="Proteomes" id="UP001064489"/>
    </source>
</evidence>
<accession>A0AAD5NWN2</accession>